<name>A0A059FAL9_9PROT</name>
<evidence type="ECO:0000256" key="2">
    <source>
        <dbReference type="SAM" id="Phobius"/>
    </source>
</evidence>
<dbReference type="OrthoDB" id="7620248at2"/>
<evidence type="ECO:0000313" key="4">
    <source>
        <dbReference type="Proteomes" id="UP000024816"/>
    </source>
</evidence>
<dbReference type="RefSeq" id="WP_035582435.1">
    <property type="nucleotide sequence ID" value="NZ_ARYJ01000007.1"/>
</dbReference>
<keyword evidence="2" id="KW-1133">Transmembrane helix</keyword>
<evidence type="ECO:0000256" key="1">
    <source>
        <dbReference type="SAM" id="MobiDB-lite"/>
    </source>
</evidence>
<dbReference type="STRING" id="1280952.HJA_11624"/>
<feature type="region of interest" description="Disordered" evidence="1">
    <location>
        <begin position="1"/>
        <end position="50"/>
    </location>
</feature>
<proteinExistence type="predicted"/>
<gene>
    <name evidence="3" type="ORF">HJA_11624</name>
</gene>
<organism evidence="3 4">
    <name type="scientific">Hyphomonas jannaschiana VP2</name>
    <dbReference type="NCBI Taxonomy" id="1280952"/>
    <lineage>
        <taxon>Bacteria</taxon>
        <taxon>Pseudomonadati</taxon>
        <taxon>Pseudomonadota</taxon>
        <taxon>Alphaproteobacteria</taxon>
        <taxon>Hyphomonadales</taxon>
        <taxon>Hyphomonadaceae</taxon>
        <taxon>Hyphomonas</taxon>
    </lineage>
</organism>
<dbReference type="AlphaFoldDB" id="A0A059FAL9"/>
<evidence type="ECO:0000313" key="3">
    <source>
        <dbReference type="EMBL" id="KCZ87647.1"/>
    </source>
</evidence>
<keyword evidence="4" id="KW-1185">Reference proteome</keyword>
<dbReference type="PATRIC" id="fig|1280952.3.peg.2324"/>
<dbReference type="Proteomes" id="UP000024816">
    <property type="component" value="Unassembled WGS sequence"/>
</dbReference>
<dbReference type="EMBL" id="ARYJ01000007">
    <property type="protein sequence ID" value="KCZ87647.1"/>
    <property type="molecule type" value="Genomic_DNA"/>
</dbReference>
<accession>A0A059FAL9</accession>
<keyword evidence="2" id="KW-0472">Membrane</keyword>
<feature type="compositionally biased region" description="Basic and acidic residues" evidence="1">
    <location>
        <begin position="1"/>
        <end position="21"/>
    </location>
</feature>
<comment type="caution">
    <text evidence="3">The sequence shown here is derived from an EMBL/GenBank/DDBJ whole genome shotgun (WGS) entry which is preliminary data.</text>
</comment>
<sequence>MSALKAPKDNHPETDAAHDAEANAPARETHGWQFGDLKAHGAGSPARKLQSHLAERLHRANRLPIRGALATLAVICLSMSVAGLYLLTFA</sequence>
<reference evidence="3 4" key="1">
    <citation type="journal article" date="2014" name="Antonie Van Leeuwenhoek">
        <title>Hyphomonas beringensis sp. nov. and Hyphomonas chukchiensis sp. nov., isolated from surface seawater of the Bering Sea and Chukchi Sea.</title>
        <authorList>
            <person name="Li C."/>
            <person name="Lai Q."/>
            <person name="Li G."/>
            <person name="Dong C."/>
            <person name="Wang J."/>
            <person name="Liao Y."/>
            <person name="Shao Z."/>
        </authorList>
    </citation>
    <scope>NUCLEOTIDE SEQUENCE [LARGE SCALE GENOMIC DNA]</scope>
    <source>
        <strain evidence="3 4">VP2</strain>
    </source>
</reference>
<protein>
    <submittedName>
        <fullName evidence="3">Uncharacterized protein</fullName>
    </submittedName>
</protein>
<keyword evidence="2" id="KW-0812">Transmembrane</keyword>
<feature type="transmembrane region" description="Helical" evidence="2">
    <location>
        <begin position="67"/>
        <end position="87"/>
    </location>
</feature>